<sequence length="285" mass="30985">MTSPARPRVHKHLLPGLDRRIFALRVPDEVDGFVVRTERFVALVDTLSTPELCEQALDLIADETARRPLLVINTHADWDHVWGNAAVEGRTPVIGHRSAATRVRSARALDTLHAKRASDDRFARVRLIAPTVTFDTSLSLDGGDLTLELLHTPGHTPDHIAVWIPELRVCLAGDTAEDPLPELWEGDAASLEQLTASLELLRSLEPDHVLPSHGGTTDPALLDRNLRHLSGLTGRHADAVRAGGLPFEAAFPGSTQLTAEARAFYEMCHHKALRAAAATLASSAE</sequence>
<comment type="caution">
    <text evidence="2">The sequence shown here is derived from an EMBL/GenBank/DDBJ whole genome shotgun (WGS) entry which is preliminary data.</text>
</comment>
<evidence type="ECO:0000313" key="2">
    <source>
        <dbReference type="EMBL" id="MFF5897512.1"/>
    </source>
</evidence>
<dbReference type="Gene3D" id="3.60.15.10">
    <property type="entry name" value="Ribonuclease Z/Hydroxyacylglutathione hydrolase-like"/>
    <property type="match status" value="1"/>
</dbReference>
<reference evidence="2 3" key="1">
    <citation type="submission" date="2024-10" db="EMBL/GenBank/DDBJ databases">
        <title>The Natural Products Discovery Center: Release of the First 8490 Sequenced Strains for Exploring Actinobacteria Biosynthetic Diversity.</title>
        <authorList>
            <person name="Kalkreuter E."/>
            <person name="Kautsar S.A."/>
            <person name="Yang D."/>
            <person name="Bader C.D."/>
            <person name="Teijaro C.N."/>
            <person name="Fluegel L."/>
            <person name="Davis C.M."/>
            <person name="Simpson J.R."/>
            <person name="Lauterbach L."/>
            <person name="Steele A.D."/>
            <person name="Gui C."/>
            <person name="Meng S."/>
            <person name="Li G."/>
            <person name="Viehrig K."/>
            <person name="Ye F."/>
            <person name="Su P."/>
            <person name="Kiefer A.F."/>
            <person name="Nichols A."/>
            <person name="Cepeda A.J."/>
            <person name="Yan W."/>
            <person name="Fan B."/>
            <person name="Jiang Y."/>
            <person name="Adhikari A."/>
            <person name="Zheng C.-J."/>
            <person name="Schuster L."/>
            <person name="Cowan T.M."/>
            <person name="Smanski M.J."/>
            <person name="Chevrette M.G."/>
            <person name="De Carvalho L.P.S."/>
            <person name="Shen B."/>
        </authorList>
    </citation>
    <scope>NUCLEOTIDE SEQUENCE [LARGE SCALE GENOMIC DNA]</scope>
    <source>
        <strain evidence="2 3">NPDC012540</strain>
    </source>
</reference>
<feature type="domain" description="Metallo-beta-lactamase" evidence="1">
    <location>
        <begin position="29"/>
        <end position="213"/>
    </location>
</feature>
<dbReference type="CDD" id="cd16282">
    <property type="entry name" value="metallo-hydrolase-like_MBL-fold"/>
    <property type="match status" value="1"/>
</dbReference>
<organism evidence="2 3">
    <name type="scientific">Streptomyces argenteolus</name>
    <dbReference type="NCBI Taxonomy" id="67274"/>
    <lineage>
        <taxon>Bacteria</taxon>
        <taxon>Bacillati</taxon>
        <taxon>Actinomycetota</taxon>
        <taxon>Actinomycetes</taxon>
        <taxon>Kitasatosporales</taxon>
        <taxon>Streptomycetaceae</taxon>
        <taxon>Streptomyces</taxon>
    </lineage>
</organism>
<gene>
    <name evidence="2" type="ORF">ACFY8O_16465</name>
</gene>
<dbReference type="Proteomes" id="UP001602322">
    <property type="component" value="Unassembled WGS sequence"/>
</dbReference>
<name>A0ABW6X8Y6_9ACTN</name>
<dbReference type="EMBL" id="JBIBEG010000004">
    <property type="protein sequence ID" value="MFF5897512.1"/>
    <property type="molecule type" value="Genomic_DNA"/>
</dbReference>
<keyword evidence="3" id="KW-1185">Reference proteome</keyword>
<dbReference type="PANTHER" id="PTHR42951">
    <property type="entry name" value="METALLO-BETA-LACTAMASE DOMAIN-CONTAINING"/>
    <property type="match status" value="1"/>
</dbReference>
<dbReference type="RefSeq" id="WP_387902740.1">
    <property type="nucleotide sequence ID" value="NZ_JBIBEG010000004.1"/>
</dbReference>
<evidence type="ECO:0000313" key="3">
    <source>
        <dbReference type="Proteomes" id="UP001602322"/>
    </source>
</evidence>
<dbReference type="SUPFAM" id="SSF56281">
    <property type="entry name" value="Metallo-hydrolase/oxidoreductase"/>
    <property type="match status" value="1"/>
</dbReference>
<protein>
    <submittedName>
        <fullName evidence="2">MBL fold metallo-hydrolase</fullName>
    </submittedName>
</protein>
<accession>A0ABW6X8Y6</accession>
<dbReference type="InterPro" id="IPR050855">
    <property type="entry name" value="NDM-1-like"/>
</dbReference>
<dbReference type="InterPro" id="IPR036866">
    <property type="entry name" value="RibonucZ/Hydroxyglut_hydro"/>
</dbReference>
<dbReference type="PANTHER" id="PTHR42951:SF4">
    <property type="entry name" value="ACYL-COENZYME A THIOESTERASE MBLAC2"/>
    <property type="match status" value="1"/>
</dbReference>
<proteinExistence type="predicted"/>
<dbReference type="Pfam" id="PF00753">
    <property type="entry name" value="Lactamase_B"/>
    <property type="match status" value="1"/>
</dbReference>
<dbReference type="SMART" id="SM00849">
    <property type="entry name" value="Lactamase_B"/>
    <property type="match status" value="1"/>
</dbReference>
<dbReference type="InterPro" id="IPR001279">
    <property type="entry name" value="Metallo-B-lactamas"/>
</dbReference>
<evidence type="ECO:0000259" key="1">
    <source>
        <dbReference type="SMART" id="SM00849"/>
    </source>
</evidence>